<dbReference type="EMBL" id="JAYMYS010000009">
    <property type="protein sequence ID" value="KAK7380407.1"/>
    <property type="molecule type" value="Genomic_DNA"/>
</dbReference>
<evidence type="ECO:0000259" key="9">
    <source>
        <dbReference type="PROSITE" id="PS50142"/>
    </source>
</evidence>
<evidence type="ECO:0000256" key="8">
    <source>
        <dbReference type="ARBA" id="ARBA00022884"/>
    </source>
</evidence>
<organism evidence="10 11">
    <name type="scientific">Psophocarpus tetragonolobus</name>
    <name type="common">Winged bean</name>
    <name type="synonym">Dolichos tetragonolobus</name>
    <dbReference type="NCBI Taxonomy" id="3891"/>
    <lineage>
        <taxon>Eukaryota</taxon>
        <taxon>Viridiplantae</taxon>
        <taxon>Streptophyta</taxon>
        <taxon>Embryophyta</taxon>
        <taxon>Tracheophyta</taxon>
        <taxon>Spermatophyta</taxon>
        <taxon>Magnoliopsida</taxon>
        <taxon>eudicotyledons</taxon>
        <taxon>Gunneridae</taxon>
        <taxon>Pentapetalae</taxon>
        <taxon>rosids</taxon>
        <taxon>fabids</taxon>
        <taxon>Fabales</taxon>
        <taxon>Fabaceae</taxon>
        <taxon>Papilionoideae</taxon>
        <taxon>50 kb inversion clade</taxon>
        <taxon>NPAAA clade</taxon>
        <taxon>indigoferoid/millettioid clade</taxon>
        <taxon>Phaseoleae</taxon>
        <taxon>Psophocarpus</taxon>
    </lineage>
</organism>
<comment type="caution">
    <text evidence="10">The sequence shown here is derived from an EMBL/GenBank/DDBJ whole genome shotgun (WGS) entry which is preliminary data.</text>
</comment>
<dbReference type="SUPFAM" id="SSF54768">
    <property type="entry name" value="dsRNA-binding domain-like"/>
    <property type="match status" value="1"/>
</dbReference>
<sequence length="349" mass="39590">MGFIRNDPFDPQTWTIPGDKSGNFKLEELSIKGKKFYSRGKRKLKRKIIADVVEALIGAFLITGGEKAALLFMDWVGIKVNFNKIPYERHFDVHPEKLVNVSLLESKLKYSFQDRSLLVEALTHGSYMLPEVPRCYQRLEFLGDSILDYLITRHLYNKYPGMTPGQLTDMRSASVNNNFYVRSSIKHGLHKHVLHTSQKLHKHIAITLDNFDKLSSSSAFGYESETSLPKVLGDVIESLGGAILVDSGYNKEVVWQSIRPLLEPLVTPQTLKLDPVRELNELCQKRSYVIQKAVSCDDGVTNYRMEVEADGVIHQYEYIGPALKDTAKKIACKEILNSLKEGELEGRQV</sequence>
<keyword evidence="4" id="KW-0479">Metal-binding</keyword>
<evidence type="ECO:0000313" key="11">
    <source>
        <dbReference type="Proteomes" id="UP001386955"/>
    </source>
</evidence>
<dbReference type="PROSITE" id="PS00517">
    <property type="entry name" value="RNASE_3_1"/>
    <property type="match status" value="1"/>
</dbReference>
<accession>A0AAN9P070</accession>
<dbReference type="GO" id="GO:0005634">
    <property type="term" value="C:nucleus"/>
    <property type="evidence" value="ECO:0007669"/>
    <property type="project" value="TreeGrafter"/>
</dbReference>
<dbReference type="Pfam" id="PF00636">
    <property type="entry name" value="Ribonuclease_3"/>
    <property type="match status" value="1"/>
</dbReference>
<keyword evidence="7" id="KW-0460">Magnesium</keyword>
<dbReference type="GO" id="GO:0004525">
    <property type="term" value="F:ribonuclease III activity"/>
    <property type="evidence" value="ECO:0007669"/>
    <property type="project" value="InterPro"/>
</dbReference>
<evidence type="ECO:0000256" key="3">
    <source>
        <dbReference type="ARBA" id="ARBA00022722"/>
    </source>
</evidence>
<evidence type="ECO:0000256" key="1">
    <source>
        <dbReference type="ARBA" id="ARBA00001936"/>
    </source>
</evidence>
<dbReference type="SUPFAM" id="SSF69065">
    <property type="entry name" value="RNase III domain-like"/>
    <property type="match status" value="2"/>
</dbReference>
<dbReference type="InterPro" id="IPR000999">
    <property type="entry name" value="RNase_III_dom"/>
</dbReference>
<name>A0AAN9P070_PSOTE</name>
<evidence type="ECO:0000256" key="6">
    <source>
        <dbReference type="ARBA" id="ARBA00022801"/>
    </source>
</evidence>
<gene>
    <name evidence="10" type="ORF">VNO78_32917</name>
</gene>
<dbReference type="PANTHER" id="PTHR14950">
    <property type="entry name" value="DICER-RELATED"/>
    <property type="match status" value="1"/>
</dbReference>
<evidence type="ECO:0000256" key="2">
    <source>
        <dbReference type="ARBA" id="ARBA00001946"/>
    </source>
</evidence>
<dbReference type="PROSITE" id="PS50142">
    <property type="entry name" value="RNASE_3_2"/>
    <property type="match status" value="2"/>
</dbReference>
<feature type="domain" description="RNase III" evidence="9">
    <location>
        <begin position="45"/>
        <end position="65"/>
    </location>
</feature>
<dbReference type="FunFam" id="1.10.1520.10:FF:000004">
    <property type="entry name" value="Endoribonuclease dicer-like 1"/>
    <property type="match status" value="1"/>
</dbReference>
<dbReference type="Proteomes" id="UP001386955">
    <property type="component" value="Unassembled WGS sequence"/>
</dbReference>
<dbReference type="GO" id="GO:0003723">
    <property type="term" value="F:RNA binding"/>
    <property type="evidence" value="ECO:0007669"/>
    <property type="project" value="UniProtKB-KW"/>
</dbReference>
<keyword evidence="5" id="KW-0255">Endonuclease</keyword>
<dbReference type="SMART" id="SM00535">
    <property type="entry name" value="RIBOc"/>
    <property type="match status" value="1"/>
</dbReference>
<evidence type="ECO:0000256" key="7">
    <source>
        <dbReference type="ARBA" id="ARBA00022842"/>
    </source>
</evidence>
<dbReference type="GO" id="GO:0030422">
    <property type="term" value="P:siRNA processing"/>
    <property type="evidence" value="ECO:0007669"/>
    <property type="project" value="TreeGrafter"/>
</dbReference>
<dbReference type="Gene3D" id="3.30.160.20">
    <property type="match status" value="1"/>
</dbReference>
<dbReference type="AlphaFoldDB" id="A0AAN9P070"/>
<keyword evidence="3" id="KW-0540">Nuclease</keyword>
<proteinExistence type="predicted"/>
<evidence type="ECO:0000256" key="5">
    <source>
        <dbReference type="ARBA" id="ARBA00022759"/>
    </source>
</evidence>
<dbReference type="CDD" id="cd00593">
    <property type="entry name" value="RIBOc"/>
    <property type="match status" value="1"/>
</dbReference>
<comment type="cofactor">
    <cofactor evidence="1">
        <name>Mn(2+)</name>
        <dbReference type="ChEBI" id="CHEBI:29035"/>
    </cofactor>
</comment>
<reference evidence="10 11" key="1">
    <citation type="submission" date="2024-01" db="EMBL/GenBank/DDBJ databases">
        <title>The genomes of 5 underutilized Papilionoideae crops provide insights into root nodulation and disease resistanc.</title>
        <authorList>
            <person name="Jiang F."/>
        </authorList>
    </citation>
    <scope>NUCLEOTIDE SEQUENCE [LARGE SCALE GENOMIC DNA]</scope>
    <source>
        <strain evidence="10">DUOXIRENSHENG_FW03</strain>
        <tissue evidence="10">Leaves</tissue>
    </source>
</reference>
<evidence type="ECO:0000256" key="4">
    <source>
        <dbReference type="ARBA" id="ARBA00022723"/>
    </source>
</evidence>
<dbReference type="InterPro" id="IPR036389">
    <property type="entry name" value="RNase_III_sf"/>
</dbReference>
<feature type="domain" description="RNase III" evidence="9">
    <location>
        <begin position="101"/>
        <end position="248"/>
    </location>
</feature>
<dbReference type="GO" id="GO:0005737">
    <property type="term" value="C:cytoplasm"/>
    <property type="evidence" value="ECO:0007669"/>
    <property type="project" value="TreeGrafter"/>
</dbReference>
<evidence type="ECO:0000313" key="10">
    <source>
        <dbReference type="EMBL" id="KAK7380407.1"/>
    </source>
</evidence>
<protein>
    <recommendedName>
        <fullName evidence="9">RNase III domain-containing protein</fullName>
    </recommendedName>
</protein>
<keyword evidence="11" id="KW-1185">Reference proteome</keyword>
<dbReference type="PANTHER" id="PTHR14950:SF70">
    <property type="entry name" value="ENDORIBONUCLEASE DICER HOMOLOG 2"/>
    <property type="match status" value="1"/>
</dbReference>
<dbReference type="Gene3D" id="1.10.1520.10">
    <property type="entry name" value="Ribonuclease III domain"/>
    <property type="match status" value="2"/>
</dbReference>
<dbReference type="GO" id="GO:0046872">
    <property type="term" value="F:metal ion binding"/>
    <property type="evidence" value="ECO:0007669"/>
    <property type="project" value="UniProtKB-KW"/>
</dbReference>
<comment type="cofactor">
    <cofactor evidence="2">
        <name>Mg(2+)</name>
        <dbReference type="ChEBI" id="CHEBI:18420"/>
    </cofactor>
</comment>
<keyword evidence="8" id="KW-0694">RNA-binding</keyword>
<keyword evidence="6" id="KW-0378">Hydrolase</keyword>